<evidence type="ECO:0000313" key="14">
    <source>
        <dbReference type="EMBL" id="CAA0101739.1"/>
    </source>
</evidence>
<keyword evidence="8 11" id="KW-1133">Transmembrane helix</keyword>
<comment type="subcellular location">
    <subcellularLocation>
        <location evidence="1">Cell membrane</location>
        <topology evidence="1">Multi-pass membrane protein</topology>
    </subcellularLocation>
</comment>
<dbReference type="GO" id="GO:0005524">
    <property type="term" value="F:ATP binding"/>
    <property type="evidence" value="ECO:0007669"/>
    <property type="project" value="UniProtKB-KW"/>
</dbReference>
<dbReference type="Pfam" id="PF07694">
    <property type="entry name" value="5TM-5TMR_LYT"/>
    <property type="match status" value="1"/>
</dbReference>
<evidence type="ECO:0000259" key="13">
    <source>
        <dbReference type="Pfam" id="PF07694"/>
    </source>
</evidence>
<organism evidence="14 15">
    <name type="scientific">BD1-7 clade bacterium</name>
    <dbReference type="NCBI Taxonomy" id="2029982"/>
    <lineage>
        <taxon>Bacteria</taxon>
        <taxon>Pseudomonadati</taxon>
        <taxon>Pseudomonadota</taxon>
        <taxon>Gammaproteobacteria</taxon>
        <taxon>Cellvibrionales</taxon>
        <taxon>Spongiibacteraceae</taxon>
        <taxon>BD1-7 clade</taxon>
    </lineage>
</organism>
<keyword evidence="7" id="KW-0067">ATP-binding</keyword>
<evidence type="ECO:0000256" key="10">
    <source>
        <dbReference type="ARBA" id="ARBA00023136"/>
    </source>
</evidence>
<feature type="transmembrane region" description="Helical" evidence="11">
    <location>
        <begin position="172"/>
        <end position="195"/>
    </location>
</feature>
<keyword evidence="9" id="KW-0902">Two-component regulatory system</keyword>
<evidence type="ECO:0000256" key="5">
    <source>
        <dbReference type="ARBA" id="ARBA00022741"/>
    </source>
</evidence>
<evidence type="ECO:0000313" key="15">
    <source>
        <dbReference type="Proteomes" id="UP000441399"/>
    </source>
</evidence>
<dbReference type="Pfam" id="PF06580">
    <property type="entry name" value="His_kinase"/>
    <property type="match status" value="1"/>
</dbReference>
<keyword evidence="10 11" id="KW-0472">Membrane</keyword>
<dbReference type="AlphaFoldDB" id="A0A5S9PDL8"/>
<feature type="transmembrane region" description="Helical" evidence="11">
    <location>
        <begin position="40"/>
        <end position="58"/>
    </location>
</feature>
<dbReference type="InterPro" id="IPR010559">
    <property type="entry name" value="Sig_transdc_His_kin_internal"/>
</dbReference>
<feature type="domain" description="Signal transduction histidine kinase internal region" evidence="12">
    <location>
        <begin position="328"/>
        <end position="406"/>
    </location>
</feature>
<dbReference type="EC" id="2.7.13.3" evidence="14"/>
<evidence type="ECO:0000256" key="4">
    <source>
        <dbReference type="ARBA" id="ARBA00022692"/>
    </source>
</evidence>
<feature type="transmembrane region" description="Helical" evidence="11">
    <location>
        <begin position="70"/>
        <end position="91"/>
    </location>
</feature>
<gene>
    <name evidence="14" type="primary">btsS</name>
    <name evidence="14" type="ORF">OPDIPICF_04414</name>
</gene>
<evidence type="ECO:0000256" key="3">
    <source>
        <dbReference type="ARBA" id="ARBA00022679"/>
    </source>
</evidence>
<feature type="transmembrane region" description="Helical" evidence="11">
    <location>
        <begin position="103"/>
        <end position="126"/>
    </location>
</feature>
<evidence type="ECO:0000256" key="8">
    <source>
        <dbReference type="ARBA" id="ARBA00022989"/>
    </source>
</evidence>
<keyword evidence="3 14" id="KW-0808">Transferase</keyword>
<protein>
    <submittedName>
        <fullName evidence="14">Sensor histidine kinase BtsS</fullName>
        <ecNumber evidence="14">2.7.13.3</ecNumber>
    </submittedName>
</protein>
<evidence type="ECO:0000259" key="12">
    <source>
        <dbReference type="Pfam" id="PF06580"/>
    </source>
</evidence>
<keyword evidence="5" id="KW-0547">Nucleotide-binding</keyword>
<dbReference type="GO" id="GO:0071555">
    <property type="term" value="P:cell wall organization"/>
    <property type="evidence" value="ECO:0007669"/>
    <property type="project" value="InterPro"/>
</dbReference>
<sequence>MILERLLILVLAYTGIAAVLSVRGSAKGFFSVEKLARDPIAIIISGTLLAIAGNLLAVPYGDGIVNLRPVGVIIAGLLGGPIPAFIVATIGGVHRLMSVGGDLAIPALAATLVDAALAGAIGHRMIRKRSRAKLISPLHTLSIAAAIMLAHELTIFAASVATGMPVAAVMKYLWVVAPPMVITNTLGVGFMLCTLNLQAIATSRYLDDVLDISRQVMQKLDNSMDPEQMRDLLELIRERLQLQVVGLELFETIDMNEVVTDGHTPKNTTATGSIRITQGQKTCGHLWFVDDQGDSRLTRDRVASIASLLSHRMTLLAQEQQQKLLLASELKSLRAQVNPHFLFNALNTLHAVTRQSPDDARALILQLADFFRNNLTSDRETHSLADELMQVRAYLAIERKRFGERLRVTFQIDPELQSVHVPVFSLQLLAENAIKHGIGCLPEGGTINISSRRDRNDCLISVCDSAGLLHRSPENHNKSPDTGLGMTLINQRTRGLFGRNYGLQMEVTPNEETLAILRVPITDHTPCAMHKEPLCQTCEDDKIPI</sequence>
<keyword evidence="15" id="KW-1185">Reference proteome</keyword>
<accession>A0A5S9PDL8</accession>
<evidence type="ECO:0000256" key="2">
    <source>
        <dbReference type="ARBA" id="ARBA00022475"/>
    </source>
</evidence>
<reference evidence="14 15" key="1">
    <citation type="submission" date="2019-11" db="EMBL/GenBank/DDBJ databases">
        <authorList>
            <person name="Holert J."/>
        </authorList>
    </citation>
    <scope>NUCLEOTIDE SEQUENCE [LARGE SCALE GENOMIC DNA]</scope>
    <source>
        <strain evidence="14">SB11_3</strain>
    </source>
</reference>
<proteinExistence type="predicted"/>
<evidence type="ECO:0000256" key="9">
    <source>
        <dbReference type="ARBA" id="ARBA00023012"/>
    </source>
</evidence>
<evidence type="ECO:0000256" key="11">
    <source>
        <dbReference type="SAM" id="Phobius"/>
    </source>
</evidence>
<dbReference type="OrthoDB" id="2514702at2"/>
<keyword evidence="4 11" id="KW-0812">Transmembrane</keyword>
<feature type="domain" description="Signal transduction histidine kinase 5TM receptor LytS transmembrane region" evidence="13">
    <location>
        <begin position="37"/>
        <end position="192"/>
    </location>
</feature>
<keyword evidence="2" id="KW-1003">Cell membrane</keyword>
<dbReference type="PANTHER" id="PTHR34220">
    <property type="entry name" value="SENSOR HISTIDINE KINASE YPDA"/>
    <property type="match status" value="1"/>
</dbReference>
<dbReference type="Proteomes" id="UP000441399">
    <property type="component" value="Unassembled WGS sequence"/>
</dbReference>
<keyword evidence="6 14" id="KW-0418">Kinase</keyword>
<dbReference type="Gene3D" id="3.30.565.10">
    <property type="entry name" value="Histidine kinase-like ATPase, C-terminal domain"/>
    <property type="match status" value="1"/>
</dbReference>
<dbReference type="GO" id="GO:0005886">
    <property type="term" value="C:plasma membrane"/>
    <property type="evidence" value="ECO:0007669"/>
    <property type="project" value="UniProtKB-SubCell"/>
</dbReference>
<dbReference type="InterPro" id="IPR036890">
    <property type="entry name" value="HATPase_C_sf"/>
</dbReference>
<dbReference type="InterPro" id="IPR050640">
    <property type="entry name" value="Bact_2-comp_sensor_kinase"/>
</dbReference>
<dbReference type="SUPFAM" id="SSF55874">
    <property type="entry name" value="ATPase domain of HSP90 chaperone/DNA topoisomerase II/histidine kinase"/>
    <property type="match status" value="1"/>
</dbReference>
<feature type="transmembrane region" description="Helical" evidence="11">
    <location>
        <begin position="138"/>
        <end position="160"/>
    </location>
</feature>
<dbReference type="EMBL" id="CACSIO010000007">
    <property type="protein sequence ID" value="CAA0101739.1"/>
    <property type="molecule type" value="Genomic_DNA"/>
</dbReference>
<name>A0A5S9PDL8_9GAMM</name>
<evidence type="ECO:0000256" key="7">
    <source>
        <dbReference type="ARBA" id="ARBA00022840"/>
    </source>
</evidence>
<evidence type="ECO:0000256" key="1">
    <source>
        <dbReference type="ARBA" id="ARBA00004651"/>
    </source>
</evidence>
<dbReference type="GO" id="GO:0000155">
    <property type="term" value="F:phosphorelay sensor kinase activity"/>
    <property type="evidence" value="ECO:0007669"/>
    <property type="project" value="InterPro"/>
</dbReference>
<evidence type="ECO:0000256" key="6">
    <source>
        <dbReference type="ARBA" id="ARBA00022777"/>
    </source>
</evidence>
<dbReference type="InterPro" id="IPR011620">
    <property type="entry name" value="Sig_transdc_His_kinase_LytS_TM"/>
</dbReference>
<dbReference type="PANTHER" id="PTHR34220:SF7">
    <property type="entry name" value="SENSOR HISTIDINE KINASE YPDA"/>
    <property type="match status" value="1"/>
</dbReference>